<dbReference type="RefSeq" id="WP_114332873.1">
    <property type="nucleotide sequence ID" value="NZ_QMDL01000001.1"/>
</dbReference>
<evidence type="ECO:0000256" key="3">
    <source>
        <dbReference type="ARBA" id="ARBA00022801"/>
    </source>
</evidence>
<dbReference type="GO" id="GO:0016788">
    <property type="term" value="F:hydrolase activity, acting on ester bonds"/>
    <property type="evidence" value="ECO:0007669"/>
    <property type="project" value="InterPro"/>
</dbReference>
<evidence type="ECO:0000313" key="6">
    <source>
        <dbReference type="Proteomes" id="UP000265903"/>
    </source>
</evidence>
<dbReference type="AlphaFoldDB" id="A0A3M2RJF1"/>
<dbReference type="Pfam" id="PF01026">
    <property type="entry name" value="TatD_DNase"/>
    <property type="match status" value="1"/>
</dbReference>
<name>A0A3M2RJF1_9GAMM</name>
<dbReference type="PANTHER" id="PTHR46124">
    <property type="entry name" value="D-AMINOACYL-TRNA DEACYLASE"/>
    <property type="match status" value="1"/>
</dbReference>
<feature type="binding site" evidence="4">
    <location>
        <position position="95"/>
    </location>
    <ligand>
        <name>a divalent metal cation</name>
        <dbReference type="ChEBI" id="CHEBI:60240"/>
        <label>1</label>
    </ligand>
</feature>
<evidence type="ECO:0000313" key="5">
    <source>
        <dbReference type="EMBL" id="RMJ05338.1"/>
    </source>
</evidence>
<feature type="binding site" evidence="4">
    <location>
        <position position="7"/>
    </location>
    <ligand>
        <name>a divalent metal cation</name>
        <dbReference type="ChEBI" id="CHEBI:60240"/>
        <label>1</label>
    </ligand>
</feature>
<dbReference type="GO" id="GO:0046872">
    <property type="term" value="F:metal ion binding"/>
    <property type="evidence" value="ECO:0007669"/>
    <property type="project" value="UniProtKB-KW"/>
</dbReference>
<dbReference type="EMBL" id="QMDL01000001">
    <property type="protein sequence ID" value="RMJ05338.1"/>
    <property type="molecule type" value="Genomic_DNA"/>
</dbReference>
<feature type="binding site" evidence="4">
    <location>
        <position position="153"/>
    </location>
    <ligand>
        <name>a divalent metal cation</name>
        <dbReference type="ChEBI" id="CHEBI:60240"/>
        <label>2</label>
    </ligand>
</feature>
<protein>
    <submittedName>
        <fullName evidence="5">Putative deoxyribonuclease YjjV</fullName>
        <ecNumber evidence="5">3.1.21.-</ecNumber>
    </submittedName>
</protein>
<dbReference type="InterPro" id="IPR001130">
    <property type="entry name" value="TatD-like"/>
</dbReference>
<accession>A0A3M2RJF1</accession>
<dbReference type="PANTHER" id="PTHR46124:SF3">
    <property type="entry name" value="HYDROLASE"/>
    <property type="match status" value="1"/>
</dbReference>
<dbReference type="EC" id="3.1.21.-" evidence="5"/>
<dbReference type="GO" id="GO:0005829">
    <property type="term" value="C:cytosol"/>
    <property type="evidence" value="ECO:0007669"/>
    <property type="project" value="TreeGrafter"/>
</dbReference>
<gene>
    <name evidence="5" type="primary">yjjV</name>
    <name evidence="5" type="ORF">DOQ08_00005</name>
</gene>
<dbReference type="PIRSF" id="PIRSF005902">
    <property type="entry name" value="DNase_TatD"/>
    <property type="match status" value="1"/>
</dbReference>
<dbReference type="PROSITE" id="PS01137">
    <property type="entry name" value="TATD_1"/>
    <property type="match status" value="1"/>
</dbReference>
<dbReference type="PROSITE" id="PS50007">
    <property type="entry name" value="PIPLC_X_DOMAIN"/>
    <property type="match status" value="1"/>
</dbReference>
<sequence>MRLFDAHCHFDFPEFDGRREQVLACAKAAGVHGLVMPGVRRRDWGRLESLSEPGAGLWYCLGIHPWFVAEHGPEDLEVLEAALESAVPGCLGVGECGLDSLRGSIDDQKPWFATQVQIAARFGLPLVIHSVKAHDQVAALLRSERWQGRALIHGFSGSYQQACHFIELGCYIGVGGVITHDRAKKTRDVIARLPTDVLVLETDAPDMSPAGVPKGQNSPVYVPDILARLAGLRGECEDDLAEALMANVGRLYGLAADVLAPN</sequence>
<dbReference type="SUPFAM" id="SSF51556">
    <property type="entry name" value="Metallo-dependent hydrolases"/>
    <property type="match status" value="1"/>
</dbReference>
<dbReference type="Gene3D" id="3.20.20.140">
    <property type="entry name" value="Metal-dependent hydrolases"/>
    <property type="match status" value="1"/>
</dbReference>
<keyword evidence="6" id="KW-1185">Reference proteome</keyword>
<dbReference type="InterPro" id="IPR018228">
    <property type="entry name" value="DNase_TatD-rel_CS"/>
</dbReference>
<organism evidence="5 6">
    <name type="scientific">Marinobacter litoralis</name>
    <dbReference type="NCBI Taxonomy" id="187981"/>
    <lineage>
        <taxon>Bacteria</taxon>
        <taxon>Pseudomonadati</taxon>
        <taxon>Pseudomonadota</taxon>
        <taxon>Gammaproteobacteria</taxon>
        <taxon>Pseudomonadales</taxon>
        <taxon>Marinobacteraceae</taxon>
        <taxon>Marinobacter</taxon>
    </lineage>
</organism>
<feature type="binding site" evidence="4">
    <location>
        <position position="129"/>
    </location>
    <ligand>
        <name>a divalent metal cation</name>
        <dbReference type="ChEBI" id="CHEBI:60240"/>
        <label>2</label>
    </ligand>
</feature>
<dbReference type="Proteomes" id="UP000265903">
    <property type="component" value="Unassembled WGS sequence"/>
</dbReference>
<keyword evidence="2 4" id="KW-0479">Metal-binding</keyword>
<dbReference type="CDD" id="cd01310">
    <property type="entry name" value="TatD_DNAse"/>
    <property type="match status" value="1"/>
</dbReference>
<evidence type="ECO:0000256" key="4">
    <source>
        <dbReference type="PIRSR" id="PIRSR005902-1"/>
    </source>
</evidence>
<reference evidence="5 6" key="1">
    <citation type="submission" date="2018-08" db="EMBL/GenBank/DDBJ databases">
        <title>Whole Genome Sequence of the Moderate Halophilic Marine Bacterium Marinobacter litoralis Sw-45.</title>
        <authorList>
            <person name="Musa H."/>
        </authorList>
    </citation>
    <scope>NUCLEOTIDE SEQUENCE [LARGE SCALE GENOMIC DNA]</scope>
    <source>
        <strain evidence="5 6">Sw-45</strain>
    </source>
</reference>
<proteinExistence type="inferred from homology"/>
<dbReference type="InterPro" id="IPR032466">
    <property type="entry name" value="Metal_Hydrolase"/>
</dbReference>
<dbReference type="PROSITE" id="PS01091">
    <property type="entry name" value="TATD_3"/>
    <property type="match status" value="1"/>
</dbReference>
<comment type="similarity">
    <text evidence="1">Belongs to the metallo-dependent hydrolases superfamily. TatD-type hydrolase family.</text>
</comment>
<dbReference type="FunFam" id="3.20.20.140:FF:000005">
    <property type="entry name" value="TatD family hydrolase"/>
    <property type="match status" value="1"/>
</dbReference>
<comment type="caution">
    <text evidence="5">The sequence shown here is derived from an EMBL/GenBank/DDBJ whole genome shotgun (WGS) entry which is preliminary data.</text>
</comment>
<evidence type="ECO:0000256" key="1">
    <source>
        <dbReference type="ARBA" id="ARBA00009275"/>
    </source>
</evidence>
<keyword evidence="3 5" id="KW-0378">Hydrolase</keyword>
<feature type="binding site" evidence="4">
    <location>
        <position position="203"/>
    </location>
    <ligand>
        <name>a divalent metal cation</name>
        <dbReference type="ChEBI" id="CHEBI:60240"/>
        <label>1</label>
    </ligand>
</feature>
<evidence type="ECO:0000256" key="2">
    <source>
        <dbReference type="ARBA" id="ARBA00022723"/>
    </source>
</evidence>
<feature type="binding site" evidence="4">
    <location>
        <position position="9"/>
    </location>
    <ligand>
        <name>a divalent metal cation</name>
        <dbReference type="ChEBI" id="CHEBI:60240"/>
        <label>1</label>
    </ligand>
</feature>
<dbReference type="OrthoDB" id="9810005at2"/>